<dbReference type="InterPro" id="IPR039421">
    <property type="entry name" value="Type_1_exporter"/>
</dbReference>
<dbReference type="Gene3D" id="3.40.50.300">
    <property type="entry name" value="P-loop containing nucleotide triphosphate hydrolases"/>
    <property type="match status" value="1"/>
</dbReference>
<evidence type="ECO:0000256" key="6">
    <source>
        <dbReference type="ARBA" id="ARBA00023136"/>
    </source>
</evidence>
<dbReference type="PROSITE" id="PS00211">
    <property type="entry name" value="ABC_TRANSPORTER_1"/>
    <property type="match status" value="1"/>
</dbReference>
<dbReference type="InterPro" id="IPR011527">
    <property type="entry name" value="ABC1_TM_dom"/>
</dbReference>
<organism evidence="10 11">
    <name type="scientific">Stieleria bergensis</name>
    <dbReference type="NCBI Taxonomy" id="2528025"/>
    <lineage>
        <taxon>Bacteria</taxon>
        <taxon>Pseudomonadati</taxon>
        <taxon>Planctomycetota</taxon>
        <taxon>Planctomycetia</taxon>
        <taxon>Pirellulales</taxon>
        <taxon>Pirellulaceae</taxon>
        <taxon>Stieleria</taxon>
    </lineage>
</organism>
<dbReference type="Pfam" id="PF00005">
    <property type="entry name" value="ABC_tran"/>
    <property type="match status" value="1"/>
</dbReference>
<keyword evidence="6 7" id="KW-0472">Membrane</keyword>
<dbReference type="Proteomes" id="UP000315003">
    <property type="component" value="Chromosome"/>
</dbReference>
<feature type="domain" description="ABC transporter" evidence="8">
    <location>
        <begin position="418"/>
        <end position="653"/>
    </location>
</feature>
<evidence type="ECO:0000256" key="4">
    <source>
        <dbReference type="ARBA" id="ARBA00022840"/>
    </source>
</evidence>
<dbReference type="PROSITE" id="PS50893">
    <property type="entry name" value="ABC_TRANSPORTER_2"/>
    <property type="match status" value="1"/>
</dbReference>
<dbReference type="EC" id="3.6.3.-" evidence="10"/>
<dbReference type="InterPro" id="IPR003593">
    <property type="entry name" value="AAA+_ATPase"/>
</dbReference>
<dbReference type="SUPFAM" id="SSF90123">
    <property type="entry name" value="ABC transporter transmembrane region"/>
    <property type="match status" value="1"/>
</dbReference>
<name>A0A517SNP8_9BACT</name>
<keyword evidence="3" id="KW-0547">Nucleotide-binding</keyword>
<dbReference type="PANTHER" id="PTHR43394">
    <property type="entry name" value="ATP-DEPENDENT PERMEASE MDL1, MITOCHONDRIAL"/>
    <property type="match status" value="1"/>
</dbReference>
<keyword evidence="2 7" id="KW-0812">Transmembrane</keyword>
<feature type="transmembrane region" description="Helical" evidence="7">
    <location>
        <begin position="216"/>
        <end position="247"/>
    </location>
</feature>
<dbReference type="GO" id="GO:0005886">
    <property type="term" value="C:plasma membrane"/>
    <property type="evidence" value="ECO:0007669"/>
    <property type="project" value="UniProtKB-SubCell"/>
</dbReference>
<dbReference type="PROSITE" id="PS50929">
    <property type="entry name" value="ABC_TM1F"/>
    <property type="match status" value="1"/>
</dbReference>
<keyword evidence="10" id="KW-0378">Hydrolase</keyword>
<evidence type="ECO:0000256" key="7">
    <source>
        <dbReference type="SAM" id="Phobius"/>
    </source>
</evidence>
<dbReference type="AlphaFoldDB" id="A0A517SNP8"/>
<dbReference type="InterPro" id="IPR017871">
    <property type="entry name" value="ABC_transporter-like_CS"/>
</dbReference>
<gene>
    <name evidence="10" type="primary">msbA</name>
    <name evidence="10" type="ORF">SV7mr_02350</name>
</gene>
<evidence type="ECO:0000256" key="3">
    <source>
        <dbReference type="ARBA" id="ARBA00022741"/>
    </source>
</evidence>
<evidence type="ECO:0000313" key="10">
    <source>
        <dbReference type="EMBL" id="QDT57750.1"/>
    </source>
</evidence>
<proteinExistence type="predicted"/>
<feature type="domain" description="ABC transmembrane type-1" evidence="9">
    <location>
        <begin position="114"/>
        <end position="384"/>
    </location>
</feature>
<dbReference type="FunFam" id="3.40.50.300:FF:000218">
    <property type="entry name" value="Multidrug ABC transporter ATP-binding protein"/>
    <property type="match status" value="1"/>
</dbReference>
<keyword evidence="11" id="KW-1185">Reference proteome</keyword>
<evidence type="ECO:0000256" key="5">
    <source>
        <dbReference type="ARBA" id="ARBA00022989"/>
    </source>
</evidence>
<sequence length="662" mass="73301">MNTPFVQILKITFRHRWAIAGLFATSLMIAVLWSTNISAVLPMVDVIFQGDNLTDYVENQLTSLQTELAENQAQSSALIEIETSEVNDQLWRLEQRQETLQSQQQWYQAALPYVQQYTPGTPFGTLLLVLGFLVVGTGLKLLALAANLMLVHFVAGRSAVTLREQFFRKALHLDMESFGENGSADLTARLTNDVSLITGGITTLLGRMVREPLKMIACFVGAAIICPRLLLLIMVVLPVLAVIMQYLSRSIRRASRRAMEEMSKLYGVLNDSFAGIRMVKVSNTHASERARLHRGTMRYFVQSVKMTFYNTMARATTEMLGITTVSLGILAGGYLVLNQQTHLFGIQITSEPLGQGQIFLFFGFLIGAADPARKLADVWSSLQSGIAASTRVMEVIDAPIRVTEPEHPRTTARPHREIVFKDVHYQYPSGPKVLQGIDLSIQHGTNVAIVGPNGCGKSTLLNLLCRFDDPQSGAVCLDDVPLDQMRPRDLRKRIALVTQRSILFDDTIENNIRYGCPGATREQVIAAAKLAFADDFISEKTRDGYDTRLGSSGVRLSGGQMQRIALARAFLRDPDILILDEATSQVDSESEQLIHQALKTFLVGRTCIMITHRPSCLDLADQIVVMSHGQVEASGHHETVLQSNDFYRTICGSEWSVTPKAA</sequence>
<dbReference type="InterPro" id="IPR036640">
    <property type="entry name" value="ABC1_TM_sf"/>
</dbReference>
<dbReference type="SMART" id="SM00382">
    <property type="entry name" value="AAA"/>
    <property type="match status" value="1"/>
</dbReference>
<comment type="subcellular location">
    <subcellularLocation>
        <location evidence="1">Cell membrane</location>
        <topology evidence="1">Multi-pass membrane protein</topology>
    </subcellularLocation>
</comment>
<dbReference type="GO" id="GO:0016887">
    <property type="term" value="F:ATP hydrolysis activity"/>
    <property type="evidence" value="ECO:0007669"/>
    <property type="project" value="InterPro"/>
</dbReference>
<dbReference type="GO" id="GO:0005524">
    <property type="term" value="F:ATP binding"/>
    <property type="evidence" value="ECO:0007669"/>
    <property type="project" value="UniProtKB-KW"/>
</dbReference>
<evidence type="ECO:0000259" key="8">
    <source>
        <dbReference type="PROSITE" id="PS50893"/>
    </source>
</evidence>
<dbReference type="GO" id="GO:0015421">
    <property type="term" value="F:ABC-type oligopeptide transporter activity"/>
    <property type="evidence" value="ECO:0007669"/>
    <property type="project" value="TreeGrafter"/>
</dbReference>
<evidence type="ECO:0000256" key="2">
    <source>
        <dbReference type="ARBA" id="ARBA00022692"/>
    </source>
</evidence>
<accession>A0A517SNP8</accession>
<dbReference type="Pfam" id="PF00664">
    <property type="entry name" value="ABC_membrane"/>
    <property type="match status" value="1"/>
</dbReference>
<dbReference type="EMBL" id="CP036272">
    <property type="protein sequence ID" value="QDT57750.1"/>
    <property type="molecule type" value="Genomic_DNA"/>
</dbReference>
<protein>
    <submittedName>
        <fullName evidence="10">Lipid A export ATP-binding/permease protein MsbA</fullName>
        <ecNumber evidence="10">3.6.3.-</ecNumber>
    </submittedName>
</protein>
<feature type="transmembrane region" description="Helical" evidence="7">
    <location>
        <begin position="17"/>
        <end position="35"/>
    </location>
</feature>
<dbReference type="RefSeq" id="WP_419187947.1">
    <property type="nucleotide sequence ID" value="NZ_CP036272.1"/>
</dbReference>
<keyword evidence="5 7" id="KW-1133">Transmembrane helix</keyword>
<evidence type="ECO:0000313" key="11">
    <source>
        <dbReference type="Proteomes" id="UP000315003"/>
    </source>
</evidence>
<dbReference type="InterPro" id="IPR003439">
    <property type="entry name" value="ABC_transporter-like_ATP-bd"/>
</dbReference>
<dbReference type="SUPFAM" id="SSF52540">
    <property type="entry name" value="P-loop containing nucleoside triphosphate hydrolases"/>
    <property type="match status" value="1"/>
</dbReference>
<keyword evidence="4 10" id="KW-0067">ATP-binding</keyword>
<dbReference type="PANTHER" id="PTHR43394:SF1">
    <property type="entry name" value="ATP-BINDING CASSETTE SUB-FAMILY B MEMBER 10, MITOCHONDRIAL"/>
    <property type="match status" value="1"/>
</dbReference>
<evidence type="ECO:0000256" key="1">
    <source>
        <dbReference type="ARBA" id="ARBA00004651"/>
    </source>
</evidence>
<evidence type="ECO:0000259" key="9">
    <source>
        <dbReference type="PROSITE" id="PS50929"/>
    </source>
</evidence>
<dbReference type="InterPro" id="IPR027417">
    <property type="entry name" value="P-loop_NTPase"/>
</dbReference>
<dbReference type="Gene3D" id="1.20.1560.10">
    <property type="entry name" value="ABC transporter type 1, transmembrane domain"/>
    <property type="match status" value="1"/>
</dbReference>
<reference evidence="10 11" key="1">
    <citation type="submission" date="2019-02" db="EMBL/GenBank/DDBJ databases">
        <title>Deep-cultivation of Planctomycetes and their phenomic and genomic characterization uncovers novel biology.</title>
        <authorList>
            <person name="Wiegand S."/>
            <person name="Jogler M."/>
            <person name="Boedeker C."/>
            <person name="Pinto D."/>
            <person name="Vollmers J."/>
            <person name="Rivas-Marin E."/>
            <person name="Kohn T."/>
            <person name="Peeters S.H."/>
            <person name="Heuer A."/>
            <person name="Rast P."/>
            <person name="Oberbeckmann S."/>
            <person name="Bunk B."/>
            <person name="Jeske O."/>
            <person name="Meyerdierks A."/>
            <person name="Storesund J.E."/>
            <person name="Kallscheuer N."/>
            <person name="Luecker S."/>
            <person name="Lage O.M."/>
            <person name="Pohl T."/>
            <person name="Merkel B.J."/>
            <person name="Hornburger P."/>
            <person name="Mueller R.-W."/>
            <person name="Bruemmer F."/>
            <person name="Labrenz M."/>
            <person name="Spormann A.M."/>
            <person name="Op den Camp H."/>
            <person name="Overmann J."/>
            <person name="Amann R."/>
            <person name="Jetten M.S.M."/>
            <person name="Mascher T."/>
            <person name="Medema M.H."/>
            <person name="Devos D.P."/>
            <person name="Kaster A.-K."/>
            <person name="Ovreas L."/>
            <person name="Rohde M."/>
            <person name="Galperin M.Y."/>
            <person name="Jogler C."/>
        </authorList>
    </citation>
    <scope>NUCLEOTIDE SEQUENCE [LARGE SCALE GENOMIC DNA]</scope>
    <source>
        <strain evidence="10 11">SV_7m_r</strain>
    </source>
</reference>
<feature type="transmembrane region" description="Helical" evidence="7">
    <location>
        <begin position="126"/>
        <end position="155"/>
    </location>
</feature>